<dbReference type="EMBL" id="SOMN01000043">
    <property type="protein sequence ID" value="TFE22652.1"/>
    <property type="molecule type" value="Genomic_DNA"/>
</dbReference>
<sequence length="92" mass="10249">MTPLSQLAILLIILSGLAHSIWNLFTKRSINKNVFLWYCQLAAIVIFLPLVLVELPTINKVSIEGWLLIASSMLLHGVYVLLLAKAYTIGDL</sequence>
<comment type="caution">
    <text evidence="2">The sequence shown here is derived from an EMBL/GenBank/DDBJ whole genome shotgun (WGS) entry which is preliminary data.</text>
</comment>
<name>A0A4Y8LUP5_9BACL</name>
<proteinExistence type="predicted"/>
<protein>
    <recommendedName>
        <fullName evidence="4">EamA domain-containing protein</fullName>
    </recommendedName>
</protein>
<feature type="transmembrane region" description="Helical" evidence="1">
    <location>
        <begin position="34"/>
        <end position="53"/>
    </location>
</feature>
<dbReference type="OrthoDB" id="157232at2"/>
<reference evidence="2 3" key="1">
    <citation type="submission" date="2019-03" db="EMBL/GenBank/DDBJ databases">
        <title>Cohnella endophytica sp. nov., a novel endophytic bacterium isolated from bark of Sonneratia apetala.</title>
        <authorList>
            <person name="Tuo L."/>
        </authorList>
    </citation>
    <scope>NUCLEOTIDE SEQUENCE [LARGE SCALE GENOMIC DNA]</scope>
    <source>
        <strain evidence="2 3">CCTCC AB 208254</strain>
    </source>
</reference>
<dbReference type="AlphaFoldDB" id="A0A4Y8LUP5"/>
<evidence type="ECO:0000256" key="1">
    <source>
        <dbReference type="SAM" id="Phobius"/>
    </source>
</evidence>
<keyword evidence="1" id="KW-0472">Membrane</keyword>
<evidence type="ECO:0000313" key="3">
    <source>
        <dbReference type="Proteomes" id="UP000297900"/>
    </source>
</evidence>
<dbReference type="Proteomes" id="UP000297900">
    <property type="component" value="Unassembled WGS sequence"/>
</dbReference>
<feature type="transmembrane region" description="Helical" evidence="1">
    <location>
        <begin position="65"/>
        <end position="87"/>
    </location>
</feature>
<gene>
    <name evidence="2" type="ORF">E2980_21105</name>
</gene>
<dbReference type="RefSeq" id="WP_135154231.1">
    <property type="nucleotide sequence ID" value="NZ_SOMN01000043.1"/>
</dbReference>
<keyword evidence="1" id="KW-0812">Transmembrane</keyword>
<evidence type="ECO:0008006" key="4">
    <source>
        <dbReference type="Google" id="ProtNLM"/>
    </source>
</evidence>
<evidence type="ECO:0000313" key="2">
    <source>
        <dbReference type="EMBL" id="TFE22652.1"/>
    </source>
</evidence>
<keyword evidence="1" id="KW-1133">Transmembrane helix</keyword>
<accession>A0A4Y8LUP5</accession>
<organism evidence="2 3">
    <name type="scientific">Cohnella luojiensis</name>
    <dbReference type="NCBI Taxonomy" id="652876"/>
    <lineage>
        <taxon>Bacteria</taxon>
        <taxon>Bacillati</taxon>
        <taxon>Bacillota</taxon>
        <taxon>Bacilli</taxon>
        <taxon>Bacillales</taxon>
        <taxon>Paenibacillaceae</taxon>
        <taxon>Cohnella</taxon>
    </lineage>
</organism>
<keyword evidence="3" id="KW-1185">Reference proteome</keyword>